<dbReference type="AlphaFoldDB" id="A0AA35LLF6"/>
<dbReference type="Proteomes" id="UP001178461">
    <property type="component" value="Chromosome 16"/>
</dbReference>
<evidence type="ECO:0000313" key="1">
    <source>
        <dbReference type="EMBL" id="CAI5798377.1"/>
    </source>
</evidence>
<name>A0AA35LLF6_9SAUR</name>
<protein>
    <submittedName>
        <fullName evidence="1">Uncharacterized protein</fullName>
    </submittedName>
</protein>
<evidence type="ECO:0000313" key="2">
    <source>
        <dbReference type="Proteomes" id="UP001178461"/>
    </source>
</evidence>
<keyword evidence="2" id="KW-1185">Reference proteome</keyword>
<sequence length="138" mass="14606">MESFPPPISYLAQILPARFKYLSVSPAACKLAASRPQASSRWLRWVLQDLFSPAHFRTLRHRRSVTGAPIGRPGAFSSSAPRLFECSCDTAGWPDVPIGGGGLLSFASPRLLERPDSHGACVELGGDGAGGGRTTSGP</sequence>
<reference evidence="1" key="1">
    <citation type="submission" date="2022-12" db="EMBL/GenBank/DDBJ databases">
        <authorList>
            <person name="Alioto T."/>
            <person name="Alioto T."/>
            <person name="Gomez Garrido J."/>
        </authorList>
    </citation>
    <scope>NUCLEOTIDE SEQUENCE</scope>
</reference>
<organism evidence="1 2">
    <name type="scientific">Podarcis lilfordi</name>
    <name type="common">Lilford's wall lizard</name>
    <dbReference type="NCBI Taxonomy" id="74358"/>
    <lineage>
        <taxon>Eukaryota</taxon>
        <taxon>Metazoa</taxon>
        <taxon>Chordata</taxon>
        <taxon>Craniata</taxon>
        <taxon>Vertebrata</taxon>
        <taxon>Euteleostomi</taxon>
        <taxon>Lepidosauria</taxon>
        <taxon>Squamata</taxon>
        <taxon>Bifurcata</taxon>
        <taxon>Unidentata</taxon>
        <taxon>Episquamata</taxon>
        <taxon>Laterata</taxon>
        <taxon>Lacertibaenia</taxon>
        <taxon>Lacertidae</taxon>
        <taxon>Podarcis</taxon>
    </lineage>
</organism>
<accession>A0AA35LLF6</accession>
<gene>
    <name evidence="1" type="ORF">PODLI_1B040154</name>
</gene>
<dbReference type="EMBL" id="OX395143">
    <property type="protein sequence ID" value="CAI5798377.1"/>
    <property type="molecule type" value="Genomic_DNA"/>
</dbReference>
<proteinExistence type="predicted"/>